<keyword evidence="2" id="KW-0812">Transmembrane</keyword>
<gene>
    <name evidence="3" type="ORF">LMG23994_05294</name>
</gene>
<sequence>METDIKRQQPSSLSLGSVNRASTPTTSIRGVGRLVFAGVLDMLSRRAHRKAFPVLVGALALLGTISMSVPLVPVLSAATLLNARRWKMIALCAALGSSAGALLLYVVFHHLATGA</sequence>
<proteinExistence type="predicted"/>
<keyword evidence="4" id="KW-1185">Reference proteome</keyword>
<feature type="transmembrane region" description="Helical" evidence="2">
    <location>
        <begin position="52"/>
        <end position="76"/>
    </location>
</feature>
<evidence type="ECO:0008006" key="5">
    <source>
        <dbReference type="Google" id="ProtNLM"/>
    </source>
</evidence>
<dbReference type="RefSeq" id="WP_224008006.1">
    <property type="nucleotide sequence ID" value="NZ_CAJZAF010000036.1"/>
</dbReference>
<dbReference type="Proteomes" id="UP000701702">
    <property type="component" value="Unassembled WGS sequence"/>
</dbReference>
<evidence type="ECO:0000313" key="3">
    <source>
        <dbReference type="EMBL" id="CAG9184039.1"/>
    </source>
</evidence>
<reference evidence="3 4" key="1">
    <citation type="submission" date="2021-08" db="EMBL/GenBank/DDBJ databases">
        <authorList>
            <person name="Peeters C."/>
        </authorList>
    </citation>
    <scope>NUCLEOTIDE SEQUENCE [LARGE SCALE GENOMIC DNA]</scope>
    <source>
        <strain evidence="3 4">LMG 23994</strain>
    </source>
</reference>
<keyword evidence="2" id="KW-0472">Membrane</keyword>
<evidence type="ECO:0000256" key="1">
    <source>
        <dbReference type="SAM" id="MobiDB-lite"/>
    </source>
</evidence>
<evidence type="ECO:0000313" key="4">
    <source>
        <dbReference type="Proteomes" id="UP000701702"/>
    </source>
</evidence>
<feature type="region of interest" description="Disordered" evidence="1">
    <location>
        <begin position="1"/>
        <end position="25"/>
    </location>
</feature>
<feature type="compositionally biased region" description="Polar residues" evidence="1">
    <location>
        <begin position="8"/>
        <end position="25"/>
    </location>
</feature>
<accession>A0ABM8XUJ2</accession>
<name>A0ABM8XUJ2_9BURK</name>
<evidence type="ECO:0000256" key="2">
    <source>
        <dbReference type="SAM" id="Phobius"/>
    </source>
</evidence>
<comment type="caution">
    <text evidence="3">The sequence shown here is derived from an EMBL/GenBank/DDBJ whole genome shotgun (WGS) entry which is preliminary data.</text>
</comment>
<protein>
    <recommendedName>
        <fullName evidence="5">Transmembrane protein</fullName>
    </recommendedName>
</protein>
<feature type="transmembrane region" description="Helical" evidence="2">
    <location>
        <begin position="88"/>
        <end position="108"/>
    </location>
</feature>
<keyword evidence="2" id="KW-1133">Transmembrane helix</keyword>
<dbReference type="EMBL" id="CAJZAF010000036">
    <property type="protein sequence ID" value="CAG9184039.1"/>
    <property type="molecule type" value="Genomic_DNA"/>
</dbReference>
<organism evidence="3 4">
    <name type="scientific">Cupriavidus pinatubonensis</name>
    <dbReference type="NCBI Taxonomy" id="248026"/>
    <lineage>
        <taxon>Bacteria</taxon>
        <taxon>Pseudomonadati</taxon>
        <taxon>Pseudomonadota</taxon>
        <taxon>Betaproteobacteria</taxon>
        <taxon>Burkholderiales</taxon>
        <taxon>Burkholderiaceae</taxon>
        <taxon>Cupriavidus</taxon>
    </lineage>
</organism>